<evidence type="ECO:0000313" key="7">
    <source>
        <dbReference type="EMBL" id="TCL52966.1"/>
    </source>
</evidence>
<evidence type="ECO:0000256" key="1">
    <source>
        <dbReference type="ARBA" id="ARBA00007405"/>
    </source>
</evidence>
<evidence type="ECO:0000256" key="3">
    <source>
        <dbReference type="ARBA" id="ARBA00022634"/>
    </source>
</evidence>
<dbReference type="GeneID" id="97381819"/>
<sequence>MTHTYQNRGVCSRSTTVTLSENGIIQEVSVVGGCNGNLKGICQLLQGMPAAEAIRRMEGTTCGPRATSCPDQIAKALKAALQEEGL</sequence>
<dbReference type="EMBL" id="SLUM01000038">
    <property type="protein sequence ID" value="TCL52966.1"/>
    <property type="molecule type" value="Genomic_DNA"/>
</dbReference>
<evidence type="ECO:0000256" key="2">
    <source>
        <dbReference type="ARBA" id="ARBA00012274"/>
    </source>
</evidence>
<evidence type="ECO:0000313" key="8">
    <source>
        <dbReference type="Proteomes" id="UP000295184"/>
    </source>
</evidence>
<keyword evidence="3" id="KW-0237">DNA synthesis</keyword>
<dbReference type="OrthoDB" id="9801525at2"/>
<comment type="similarity">
    <text evidence="1">Belongs to the ribonucleoside diphosphate reductase class-2 family.</text>
</comment>
<dbReference type="GO" id="GO:0071897">
    <property type="term" value="P:DNA biosynthetic process"/>
    <property type="evidence" value="ECO:0007669"/>
    <property type="project" value="UniProtKB-KW"/>
</dbReference>
<dbReference type="Pfam" id="PF12637">
    <property type="entry name" value="TSCPD"/>
    <property type="match status" value="1"/>
</dbReference>
<dbReference type="InterPro" id="IPR023806">
    <property type="entry name" value="CHP03905"/>
</dbReference>
<dbReference type="Proteomes" id="UP000295184">
    <property type="component" value="Unassembled WGS sequence"/>
</dbReference>
<dbReference type="RefSeq" id="WP_058966503.1">
    <property type="nucleotide sequence ID" value="NZ_CABKVM010000019.1"/>
</dbReference>
<reference evidence="7 8" key="1">
    <citation type="submission" date="2019-03" db="EMBL/GenBank/DDBJ databases">
        <title>Genomic Encyclopedia of Type Strains, Phase IV (KMG-IV): sequencing the most valuable type-strain genomes for metagenomic binning, comparative biology and taxonomic classification.</title>
        <authorList>
            <person name="Goeker M."/>
        </authorList>
    </citation>
    <scope>NUCLEOTIDE SEQUENCE [LARGE SCALE GENOMIC DNA]</scope>
    <source>
        <strain evidence="7 8">DSM 100451</strain>
    </source>
</reference>
<proteinExistence type="inferred from homology"/>
<comment type="caution">
    <text evidence="7">The sequence shown here is derived from an EMBL/GenBank/DDBJ whole genome shotgun (WGS) entry which is preliminary data.</text>
</comment>
<dbReference type="STRING" id="1650663.GCA_001486665_03111"/>
<keyword evidence="4" id="KW-0547">Nucleotide-binding</keyword>
<protein>
    <recommendedName>
        <fullName evidence="2">ribonucleoside-diphosphate reductase</fullName>
        <ecNumber evidence="2">1.17.4.1</ecNumber>
    </recommendedName>
</protein>
<dbReference type="NCBIfam" id="TIGR03905">
    <property type="entry name" value="TIGR03905_4_Cys"/>
    <property type="match status" value="1"/>
</dbReference>
<gene>
    <name evidence="7" type="ORF">EDD77_1385</name>
</gene>
<evidence type="ECO:0000256" key="4">
    <source>
        <dbReference type="ARBA" id="ARBA00022741"/>
    </source>
</evidence>
<evidence type="ECO:0000256" key="5">
    <source>
        <dbReference type="ARBA" id="ARBA00047754"/>
    </source>
</evidence>
<name>A0A4R1QHN4_9FIRM</name>
<dbReference type="GO" id="GO:0004748">
    <property type="term" value="F:ribonucleoside-diphosphate reductase activity, thioredoxin disulfide as acceptor"/>
    <property type="evidence" value="ECO:0007669"/>
    <property type="project" value="UniProtKB-EC"/>
</dbReference>
<dbReference type="InterPro" id="IPR024434">
    <property type="entry name" value="TSCPD_dom"/>
</dbReference>
<dbReference type="AlphaFoldDB" id="A0A4R1QHN4"/>
<dbReference type="GO" id="GO:0000166">
    <property type="term" value="F:nucleotide binding"/>
    <property type="evidence" value="ECO:0007669"/>
    <property type="project" value="UniProtKB-KW"/>
</dbReference>
<comment type="catalytic activity">
    <reaction evidence="5">
        <text>a 2'-deoxyribonucleoside 5'-diphosphate + [thioredoxin]-disulfide + H2O = a ribonucleoside 5'-diphosphate + [thioredoxin]-dithiol</text>
        <dbReference type="Rhea" id="RHEA:23252"/>
        <dbReference type="Rhea" id="RHEA-COMP:10698"/>
        <dbReference type="Rhea" id="RHEA-COMP:10700"/>
        <dbReference type="ChEBI" id="CHEBI:15377"/>
        <dbReference type="ChEBI" id="CHEBI:29950"/>
        <dbReference type="ChEBI" id="CHEBI:50058"/>
        <dbReference type="ChEBI" id="CHEBI:57930"/>
        <dbReference type="ChEBI" id="CHEBI:73316"/>
        <dbReference type="EC" id="1.17.4.1"/>
    </reaction>
</comment>
<dbReference type="EC" id="1.17.4.1" evidence="2"/>
<evidence type="ECO:0000259" key="6">
    <source>
        <dbReference type="Pfam" id="PF12637"/>
    </source>
</evidence>
<feature type="domain" description="TSCPD" evidence="6">
    <location>
        <begin position="6"/>
        <end position="80"/>
    </location>
</feature>
<organism evidence="7 8">
    <name type="scientific">Allofournierella massiliensis</name>
    <dbReference type="NCBI Taxonomy" id="1650663"/>
    <lineage>
        <taxon>Bacteria</taxon>
        <taxon>Bacillati</taxon>
        <taxon>Bacillota</taxon>
        <taxon>Clostridia</taxon>
        <taxon>Eubacteriales</taxon>
        <taxon>Oscillospiraceae</taxon>
        <taxon>Allofournierella</taxon>
    </lineage>
</organism>
<accession>A0A4R1QHN4</accession>